<gene>
    <name evidence="1" type="ORF">WJU16_00810</name>
</gene>
<name>A0ABZ2YQD2_9BACT</name>
<dbReference type="Proteomes" id="UP001485459">
    <property type="component" value="Chromosome"/>
</dbReference>
<protein>
    <submittedName>
        <fullName evidence="1">Uncharacterized protein</fullName>
    </submittedName>
</protein>
<evidence type="ECO:0000313" key="1">
    <source>
        <dbReference type="EMBL" id="WZN41577.1"/>
    </source>
</evidence>
<reference evidence="2" key="1">
    <citation type="submission" date="2024-03" db="EMBL/GenBank/DDBJ databases">
        <title>Chitinophaga horti sp. nov., isolated from garden soil.</title>
        <authorList>
            <person name="Lee D.S."/>
            <person name="Han D.M."/>
            <person name="Baek J.H."/>
            <person name="Choi D.G."/>
            <person name="Jeon J.H."/>
            <person name="Jeon C.O."/>
        </authorList>
    </citation>
    <scope>NUCLEOTIDE SEQUENCE [LARGE SCALE GENOMIC DNA]</scope>
    <source>
        <strain evidence="2">GPA1</strain>
    </source>
</reference>
<dbReference type="RefSeq" id="WP_341836426.1">
    <property type="nucleotide sequence ID" value="NZ_CP149822.1"/>
</dbReference>
<organism evidence="1 2">
    <name type="scientific">Chitinophaga pollutisoli</name>
    <dbReference type="NCBI Taxonomy" id="3133966"/>
    <lineage>
        <taxon>Bacteria</taxon>
        <taxon>Pseudomonadati</taxon>
        <taxon>Bacteroidota</taxon>
        <taxon>Chitinophagia</taxon>
        <taxon>Chitinophagales</taxon>
        <taxon>Chitinophagaceae</taxon>
        <taxon>Chitinophaga</taxon>
    </lineage>
</organism>
<sequence length="81" mass="9284">MNDIISVLRKSNPTIEELLACFELIRKDGNVVVIKMDGARADSQYTVFVTFSEGEREMIRFDGDNFKGTLLEVLRAYHVEK</sequence>
<dbReference type="EMBL" id="CP149822">
    <property type="protein sequence ID" value="WZN41577.1"/>
    <property type="molecule type" value="Genomic_DNA"/>
</dbReference>
<accession>A0ABZ2YQD2</accession>
<evidence type="ECO:0000313" key="2">
    <source>
        <dbReference type="Proteomes" id="UP001485459"/>
    </source>
</evidence>
<keyword evidence="2" id="KW-1185">Reference proteome</keyword>
<proteinExistence type="predicted"/>